<feature type="compositionally biased region" description="Basic and acidic residues" evidence="1">
    <location>
        <begin position="1"/>
        <end position="23"/>
    </location>
</feature>
<dbReference type="EMBL" id="CP043641">
    <property type="protein sequence ID" value="QNE34543.1"/>
    <property type="molecule type" value="Genomic_DNA"/>
</dbReference>
<evidence type="ECO:0000313" key="2">
    <source>
        <dbReference type="EMBL" id="QNE34543.1"/>
    </source>
</evidence>
<sequence>MTDRHDEAPEPAEYREHELRDKVSGLGDTPEDALEEVASRNDSLEERLPDEELSVSGRGSSEHDDEEDPDVPRAEGAPGQG</sequence>
<dbReference type="KEGG" id="lse:F1C12_04980"/>
<feature type="compositionally biased region" description="Basic and acidic residues" evidence="1">
    <location>
        <begin position="37"/>
        <end position="47"/>
    </location>
</feature>
<name>A0A7G6Y7S8_9MICO</name>
<evidence type="ECO:0000256" key="1">
    <source>
        <dbReference type="SAM" id="MobiDB-lite"/>
    </source>
</evidence>
<feature type="region of interest" description="Disordered" evidence="1">
    <location>
        <begin position="1"/>
        <end position="81"/>
    </location>
</feature>
<dbReference type="AlphaFoldDB" id="A0A7G6Y7S8"/>
<dbReference type="RefSeq" id="WP_185277706.1">
    <property type="nucleotide sequence ID" value="NZ_CP043641.1"/>
</dbReference>
<accession>A0A7G6Y7S8</accession>
<protein>
    <submittedName>
        <fullName evidence="2">Uncharacterized protein</fullName>
    </submittedName>
</protein>
<gene>
    <name evidence="2" type="ORF">F1C12_04980</name>
</gene>
<proteinExistence type="predicted"/>
<reference evidence="3" key="1">
    <citation type="submission" date="2019-09" db="EMBL/GenBank/DDBJ databases">
        <title>Antimicrobial potential of Antarctic Bacteria.</title>
        <authorList>
            <person name="Benaud N."/>
            <person name="Edwards R.J."/>
            <person name="Ferrari B.C."/>
        </authorList>
    </citation>
    <scope>NUCLEOTIDE SEQUENCE [LARGE SCALE GENOMIC DNA]</scope>
    <source>
        <strain evidence="3">INR9</strain>
    </source>
</reference>
<dbReference type="Proteomes" id="UP000515511">
    <property type="component" value="Chromosome"/>
</dbReference>
<organism evidence="2 3">
    <name type="scientific">Leifsonia shinshuensis</name>
    <dbReference type="NCBI Taxonomy" id="150026"/>
    <lineage>
        <taxon>Bacteria</taxon>
        <taxon>Bacillati</taxon>
        <taxon>Actinomycetota</taxon>
        <taxon>Actinomycetes</taxon>
        <taxon>Micrococcales</taxon>
        <taxon>Microbacteriaceae</taxon>
        <taxon>Leifsonia</taxon>
    </lineage>
</organism>
<evidence type="ECO:0000313" key="3">
    <source>
        <dbReference type="Proteomes" id="UP000515511"/>
    </source>
</evidence>